<reference evidence="1" key="2">
    <citation type="submission" date="2006-01" db="EMBL/GenBank/DDBJ databases">
        <authorList>
            <person name="Genoscope"/>
        </authorList>
    </citation>
    <scope>NUCLEOTIDE SEQUENCE</scope>
</reference>
<reference evidence="1" key="1">
    <citation type="journal article" date="2006" name="Nature">
        <title>Deciphering the evolution and metabolism of an anammox bacterium from a community genome.</title>
        <authorList>
            <person name="Strous M."/>
            <person name="Pelletier E."/>
            <person name="Mangenot S."/>
            <person name="Rattei T."/>
            <person name="Lehner A."/>
            <person name="Taylor M.W."/>
            <person name="Horn M."/>
            <person name="Daims H."/>
            <person name="Bartol-Mavel D."/>
            <person name="Wincker P."/>
            <person name="Barbe V."/>
            <person name="Fonknechten N."/>
            <person name="Vallenet D."/>
            <person name="Segurens B."/>
            <person name="Schenowitz-Truong C."/>
            <person name="Medigue C."/>
            <person name="Collingro A."/>
            <person name="Snel B."/>
            <person name="Dutilh B.E."/>
            <person name="OpDenCamp H.J.M."/>
            <person name="vanDerDrift C."/>
            <person name="Cirpus I."/>
            <person name="vanDePas-Schoonen K.T."/>
            <person name="Harhangi H.R."/>
            <person name="vanNiftrik L."/>
            <person name="Schmid M."/>
            <person name="Keltjens J."/>
            <person name="vanDeVossenberg J."/>
            <person name="Kartal B."/>
            <person name="Meier H."/>
            <person name="Frishman D."/>
            <person name="Huynen M.A."/>
            <person name="Mewes H."/>
            <person name="Weissenbach J."/>
            <person name="Jetten M.S.M."/>
            <person name="Wagner M."/>
            <person name="LePaslier D."/>
        </authorList>
    </citation>
    <scope>NUCLEOTIDE SEQUENCE</scope>
</reference>
<evidence type="ECO:0000313" key="2">
    <source>
        <dbReference type="EMBL" id="QII11511.1"/>
    </source>
</evidence>
<gene>
    <name evidence="2" type="ORF">KsCSTR_21320</name>
    <name evidence="1" type="ORF">kuste3641</name>
</gene>
<reference evidence="2 3" key="3">
    <citation type="submission" date="2020-02" db="EMBL/GenBank/DDBJ databases">
        <title>Newly sequenced genome of strain CSTR1 showed variability in Candidatus Kuenenia stuttgartiensis genomes.</title>
        <authorList>
            <person name="Ding C."/>
            <person name="Adrian L."/>
        </authorList>
    </citation>
    <scope>NUCLEOTIDE SEQUENCE [LARGE SCALE GENOMIC DNA]</scope>
    <source>
        <strain evidence="2 3">CSTR1</strain>
    </source>
</reference>
<evidence type="ECO:0000313" key="3">
    <source>
        <dbReference type="Proteomes" id="UP000501926"/>
    </source>
</evidence>
<accession>Q1Q314</accession>
<dbReference type="EMBL" id="CP049055">
    <property type="protein sequence ID" value="QII11511.1"/>
    <property type="molecule type" value="Genomic_DNA"/>
</dbReference>
<sequence>MISGDKDSTFSIKLFFFIRCTHFFPPDASKLPTATQIISMTIWKHSRCKGIRTSCFINDY</sequence>
<proteinExistence type="predicted"/>
<dbReference type="AlphaFoldDB" id="Q1Q314"/>
<protein>
    <submittedName>
        <fullName evidence="1">Uncharacterized protein</fullName>
    </submittedName>
</protein>
<dbReference type="EMBL" id="CT573071">
    <property type="protein sequence ID" value="CAJ74404.1"/>
    <property type="molecule type" value="Genomic_DNA"/>
</dbReference>
<name>Q1Q314_KUEST</name>
<organism evidence="1">
    <name type="scientific">Kuenenia stuttgartiensis</name>
    <dbReference type="NCBI Taxonomy" id="174633"/>
    <lineage>
        <taxon>Bacteria</taxon>
        <taxon>Pseudomonadati</taxon>
        <taxon>Planctomycetota</taxon>
        <taxon>Candidatus Brocadiia</taxon>
        <taxon>Candidatus Brocadiales</taxon>
        <taxon>Candidatus Brocadiaceae</taxon>
        <taxon>Candidatus Kuenenia</taxon>
    </lineage>
</organism>
<dbReference type="Proteomes" id="UP000501926">
    <property type="component" value="Chromosome"/>
</dbReference>
<evidence type="ECO:0000313" key="1">
    <source>
        <dbReference type="EMBL" id="CAJ74404.1"/>
    </source>
</evidence>